<dbReference type="Pfam" id="PF03472">
    <property type="entry name" value="Autoind_bind"/>
    <property type="match status" value="1"/>
</dbReference>
<dbReference type="Gene3D" id="3.30.450.80">
    <property type="entry name" value="Transcription factor LuxR-like, autoinducer-binding domain"/>
    <property type="match status" value="1"/>
</dbReference>
<dbReference type="CDD" id="cd06170">
    <property type="entry name" value="LuxR_C_like"/>
    <property type="match status" value="1"/>
</dbReference>
<dbReference type="SUPFAM" id="SSF75516">
    <property type="entry name" value="Pheromone-binding domain of LuxR-like quorum-sensing transcription factors"/>
    <property type="match status" value="1"/>
</dbReference>
<protein>
    <submittedName>
        <fullName evidence="5">LuxR C-terminal-related transcriptional regulator</fullName>
    </submittedName>
</protein>
<name>A0ABU9IB38_9SPHN</name>
<dbReference type="PROSITE" id="PS00622">
    <property type="entry name" value="HTH_LUXR_1"/>
    <property type="match status" value="1"/>
</dbReference>
<accession>A0ABU9IB38</accession>
<comment type="caution">
    <text evidence="5">The sequence shown here is derived from an EMBL/GenBank/DDBJ whole genome shotgun (WGS) entry which is preliminary data.</text>
</comment>
<dbReference type="PRINTS" id="PR00038">
    <property type="entry name" value="HTHLUXR"/>
</dbReference>
<feature type="domain" description="HTH luxR-type" evidence="4">
    <location>
        <begin position="142"/>
        <end position="207"/>
    </location>
</feature>
<sequence>MHALGLLDIEAAFFLAPLTPDPRVGRVLLTMGMSSVWERHYRARLYLIDPLPRIALETPLAFCWPRDVDMDGLNDSERRYLAIAEQHGLASGIGTVGYGPSGRMGFLAGIWSKPEPPSDETLMAVHQIGQVSFVRYCQIVRDDFEVPPLSNRELEVLEWMCRGKSNPVIAEIMGVSRSSIDTYIRRIFAKLDVTDRTAACMRAYSRGLVVTDEVERRVERAKRIGLGPRED</sequence>
<reference evidence="5 6" key="1">
    <citation type="submission" date="2024-04" db="EMBL/GenBank/DDBJ databases">
        <title>Aurantiacibacter sp. DGU6 16S ribosomal RNA gene Genome sequencing and assembly.</title>
        <authorList>
            <person name="Park S."/>
        </authorList>
    </citation>
    <scope>NUCLEOTIDE SEQUENCE [LARGE SCALE GENOMIC DNA]</scope>
    <source>
        <strain evidence="5 6">DGU6</strain>
    </source>
</reference>
<evidence type="ECO:0000313" key="5">
    <source>
        <dbReference type="EMBL" id="MEL1249636.1"/>
    </source>
</evidence>
<evidence type="ECO:0000313" key="6">
    <source>
        <dbReference type="Proteomes" id="UP001497045"/>
    </source>
</evidence>
<keyword evidence="1" id="KW-0805">Transcription regulation</keyword>
<dbReference type="RefSeq" id="WP_341672169.1">
    <property type="nucleotide sequence ID" value="NZ_JBBYHV010000001.1"/>
</dbReference>
<evidence type="ECO:0000256" key="1">
    <source>
        <dbReference type="ARBA" id="ARBA00023015"/>
    </source>
</evidence>
<dbReference type="SUPFAM" id="SSF46894">
    <property type="entry name" value="C-terminal effector domain of the bipartite response regulators"/>
    <property type="match status" value="1"/>
</dbReference>
<keyword evidence="2" id="KW-0238">DNA-binding</keyword>
<gene>
    <name evidence="5" type="ORF">AAEO60_03015</name>
</gene>
<dbReference type="PANTHER" id="PTHR44688">
    <property type="entry name" value="DNA-BINDING TRANSCRIPTIONAL ACTIVATOR DEVR_DOSR"/>
    <property type="match status" value="1"/>
</dbReference>
<keyword evidence="6" id="KW-1185">Reference proteome</keyword>
<dbReference type="InterPro" id="IPR005143">
    <property type="entry name" value="TF_LuxR_autoind-bd_dom"/>
</dbReference>
<dbReference type="InterPro" id="IPR016032">
    <property type="entry name" value="Sig_transdc_resp-reg_C-effctor"/>
</dbReference>
<dbReference type="EMBL" id="JBBYHV010000001">
    <property type="protein sequence ID" value="MEL1249636.1"/>
    <property type="molecule type" value="Genomic_DNA"/>
</dbReference>
<dbReference type="Proteomes" id="UP001497045">
    <property type="component" value="Unassembled WGS sequence"/>
</dbReference>
<proteinExistence type="predicted"/>
<keyword evidence="3" id="KW-0804">Transcription</keyword>
<dbReference type="Gene3D" id="1.10.10.10">
    <property type="entry name" value="Winged helix-like DNA-binding domain superfamily/Winged helix DNA-binding domain"/>
    <property type="match status" value="1"/>
</dbReference>
<dbReference type="InterPro" id="IPR036693">
    <property type="entry name" value="TF_LuxR_autoind-bd_dom_sf"/>
</dbReference>
<organism evidence="5 6">
    <name type="scientific">Aurantiacibacter gilvus</name>
    <dbReference type="NCBI Taxonomy" id="3139141"/>
    <lineage>
        <taxon>Bacteria</taxon>
        <taxon>Pseudomonadati</taxon>
        <taxon>Pseudomonadota</taxon>
        <taxon>Alphaproteobacteria</taxon>
        <taxon>Sphingomonadales</taxon>
        <taxon>Erythrobacteraceae</taxon>
        <taxon>Aurantiacibacter</taxon>
    </lineage>
</organism>
<evidence type="ECO:0000256" key="3">
    <source>
        <dbReference type="ARBA" id="ARBA00023163"/>
    </source>
</evidence>
<dbReference type="PROSITE" id="PS50043">
    <property type="entry name" value="HTH_LUXR_2"/>
    <property type="match status" value="1"/>
</dbReference>
<evidence type="ECO:0000259" key="4">
    <source>
        <dbReference type="PROSITE" id="PS50043"/>
    </source>
</evidence>
<dbReference type="InterPro" id="IPR000792">
    <property type="entry name" value="Tscrpt_reg_LuxR_C"/>
</dbReference>
<dbReference type="InterPro" id="IPR036388">
    <property type="entry name" value="WH-like_DNA-bd_sf"/>
</dbReference>
<evidence type="ECO:0000256" key="2">
    <source>
        <dbReference type="ARBA" id="ARBA00023125"/>
    </source>
</evidence>
<dbReference type="PANTHER" id="PTHR44688:SF16">
    <property type="entry name" value="DNA-BINDING TRANSCRIPTIONAL ACTIVATOR DEVR_DOSR"/>
    <property type="match status" value="1"/>
</dbReference>
<dbReference type="SMART" id="SM00421">
    <property type="entry name" value="HTH_LUXR"/>
    <property type="match status" value="1"/>
</dbReference>
<dbReference type="Pfam" id="PF00196">
    <property type="entry name" value="GerE"/>
    <property type="match status" value="1"/>
</dbReference>